<dbReference type="SUPFAM" id="SSF50118">
    <property type="entry name" value="Cell growth inhibitor/plasmid maintenance toxic component"/>
    <property type="match status" value="1"/>
</dbReference>
<name>A0A3D9LBD0_9MICC</name>
<comment type="caution">
    <text evidence="2">The sequence shown here is derived from an EMBL/GenBank/DDBJ whole genome shotgun (WGS) entry which is preliminary data.</text>
</comment>
<organism evidence="2 3">
    <name type="scientific">Citricoccus muralis</name>
    <dbReference type="NCBI Taxonomy" id="169134"/>
    <lineage>
        <taxon>Bacteria</taxon>
        <taxon>Bacillati</taxon>
        <taxon>Actinomycetota</taxon>
        <taxon>Actinomycetes</taxon>
        <taxon>Micrococcales</taxon>
        <taxon>Micrococcaceae</taxon>
        <taxon>Citricoccus</taxon>
    </lineage>
</organism>
<gene>
    <name evidence="2" type="ORF">C8E99_0974</name>
</gene>
<dbReference type="Proteomes" id="UP000256727">
    <property type="component" value="Unassembled WGS sequence"/>
</dbReference>
<keyword evidence="3" id="KW-1185">Reference proteome</keyword>
<proteinExistence type="predicted"/>
<sequence>MTNGCYLVAMALNFNQLLSIGRRVARLARQVQRPSPLRNRRGGRTSGPGGVSDYPGDFHGRAQVAYSPVPGPEAGPGEIVWTWVPFEELDGRGKDRPVLVVGRNGGHLLAAQLTSRDRNNAASQDADYIDVGAGPWDPQGRNSEVKLDRILQVNPRDVRREGGVLDQRVFETVSRGLRNRNGWS</sequence>
<dbReference type="InterPro" id="IPR003477">
    <property type="entry name" value="PemK-like"/>
</dbReference>
<dbReference type="Pfam" id="PF02452">
    <property type="entry name" value="PemK_toxin"/>
    <property type="match status" value="1"/>
</dbReference>
<evidence type="ECO:0000256" key="1">
    <source>
        <dbReference type="SAM" id="MobiDB-lite"/>
    </source>
</evidence>
<reference evidence="2 3" key="1">
    <citation type="submission" date="2018-07" db="EMBL/GenBank/DDBJ databases">
        <title>Sequencing the genomes of 1000 actinobacteria strains.</title>
        <authorList>
            <person name="Klenk H.-P."/>
        </authorList>
    </citation>
    <scope>NUCLEOTIDE SEQUENCE [LARGE SCALE GENOMIC DNA]</scope>
    <source>
        <strain evidence="2 3">DSM 14442</strain>
    </source>
</reference>
<dbReference type="AlphaFoldDB" id="A0A3D9LBD0"/>
<evidence type="ECO:0000313" key="3">
    <source>
        <dbReference type="Proteomes" id="UP000256727"/>
    </source>
</evidence>
<dbReference type="EMBL" id="QREH01000001">
    <property type="protein sequence ID" value="REE03170.1"/>
    <property type="molecule type" value="Genomic_DNA"/>
</dbReference>
<protein>
    <submittedName>
        <fullName evidence="2">PemK-like, MazF-like toxin of type II toxin-antitoxin system</fullName>
    </submittedName>
</protein>
<evidence type="ECO:0000313" key="2">
    <source>
        <dbReference type="EMBL" id="REE03170.1"/>
    </source>
</evidence>
<dbReference type="GO" id="GO:0003677">
    <property type="term" value="F:DNA binding"/>
    <property type="evidence" value="ECO:0007669"/>
    <property type="project" value="InterPro"/>
</dbReference>
<accession>A0A3D9LBD0</accession>
<feature type="region of interest" description="Disordered" evidence="1">
    <location>
        <begin position="32"/>
        <end position="57"/>
    </location>
</feature>